<dbReference type="InterPro" id="IPR017927">
    <property type="entry name" value="FAD-bd_FR_type"/>
</dbReference>
<dbReference type="PANTHER" id="PTHR32361:SF23">
    <property type="entry name" value="FERRIC-CHELATE REDUCTASE"/>
    <property type="match status" value="1"/>
</dbReference>
<evidence type="ECO:0000256" key="13">
    <source>
        <dbReference type="ARBA" id="ARBA00048483"/>
    </source>
</evidence>
<feature type="signal peptide" evidence="16">
    <location>
        <begin position="1"/>
        <end position="16"/>
    </location>
</feature>
<dbReference type="InterPro" id="IPR039261">
    <property type="entry name" value="FNR_nucleotide-bd"/>
</dbReference>
<dbReference type="InterPro" id="IPR049555">
    <property type="entry name" value="GDT1-like_CS"/>
</dbReference>
<dbReference type="InterPro" id="IPR013112">
    <property type="entry name" value="FAD-bd_8"/>
</dbReference>
<dbReference type="GO" id="GO:0046873">
    <property type="term" value="F:metal ion transmembrane transporter activity"/>
    <property type="evidence" value="ECO:0007669"/>
    <property type="project" value="InterPro"/>
</dbReference>
<comment type="similarity">
    <text evidence="3">Belongs to the GDT1 family.</text>
</comment>
<keyword evidence="7 15" id="KW-0812">Transmembrane</keyword>
<feature type="transmembrane region" description="Helical" evidence="15">
    <location>
        <begin position="1219"/>
        <end position="1239"/>
    </location>
</feature>
<evidence type="ECO:0000256" key="16">
    <source>
        <dbReference type="SAM" id="SignalP"/>
    </source>
</evidence>
<feature type="region of interest" description="Disordered" evidence="14">
    <location>
        <begin position="749"/>
        <end position="768"/>
    </location>
</feature>
<evidence type="ECO:0000256" key="14">
    <source>
        <dbReference type="SAM" id="MobiDB-lite"/>
    </source>
</evidence>
<feature type="transmembrane region" description="Helical" evidence="15">
    <location>
        <begin position="1251"/>
        <end position="1268"/>
    </location>
</feature>
<keyword evidence="16" id="KW-0732">Signal</keyword>
<feature type="region of interest" description="Disordered" evidence="14">
    <location>
        <begin position="1317"/>
        <end position="1355"/>
    </location>
</feature>
<dbReference type="Pfam" id="PF01794">
    <property type="entry name" value="Ferric_reduct"/>
    <property type="match status" value="1"/>
</dbReference>
<dbReference type="Pfam" id="PF08022">
    <property type="entry name" value="FAD_binding_8"/>
    <property type="match status" value="1"/>
</dbReference>
<evidence type="ECO:0000256" key="3">
    <source>
        <dbReference type="ARBA" id="ARBA00009190"/>
    </source>
</evidence>
<evidence type="ECO:0000256" key="4">
    <source>
        <dbReference type="ARBA" id="ARBA00012668"/>
    </source>
</evidence>
<keyword evidence="6" id="KW-1003">Cell membrane</keyword>
<keyword evidence="11" id="KW-0406">Ion transport</keyword>
<evidence type="ECO:0000256" key="8">
    <source>
        <dbReference type="ARBA" id="ARBA00022982"/>
    </source>
</evidence>
<feature type="transmembrane region" description="Helical" evidence="15">
    <location>
        <begin position="1405"/>
        <end position="1429"/>
    </location>
</feature>
<evidence type="ECO:0000256" key="1">
    <source>
        <dbReference type="ARBA" id="ARBA00004651"/>
    </source>
</evidence>
<comment type="similarity">
    <text evidence="2">Belongs to the ferric reductase (FRE) family.</text>
</comment>
<dbReference type="InterPro" id="IPR051410">
    <property type="entry name" value="Ferric/Cupric_Reductase"/>
</dbReference>
<dbReference type="GO" id="GO:0015677">
    <property type="term" value="P:copper ion import"/>
    <property type="evidence" value="ECO:0007669"/>
    <property type="project" value="TreeGrafter"/>
</dbReference>
<protein>
    <recommendedName>
        <fullName evidence="4">ferric-chelate reductase (NADPH)</fullName>
        <ecNumber evidence="4">1.16.1.9</ecNumber>
    </recommendedName>
</protein>
<feature type="compositionally biased region" description="Basic and acidic residues" evidence="14">
    <location>
        <begin position="1063"/>
        <end position="1088"/>
    </location>
</feature>
<dbReference type="Gene3D" id="3.40.50.80">
    <property type="entry name" value="Nucleotide-binding domain of ferredoxin-NADP reductase (FNR) module"/>
    <property type="match status" value="1"/>
</dbReference>
<dbReference type="Pfam" id="PF01169">
    <property type="entry name" value="GDT1"/>
    <property type="match status" value="2"/>
</dbReference>
<dbReference type="InterPro" id="IPR013121">
    <property type="entry name" value="Fe_red_NAD-bd_6"/>
</dbReference>
<dbReference type="PROSITE" id="PS01214">
    <property type="entry name" value="UPF0016"/>
    <property type="match status" value="1"/>
</dbReference>
<evidence type="ECO:0000259" key="17">
    <source>
        <dbReference type="PROSITE" id="PS51384"/>
    </source>
</evidence>
<dbReference type="InterPro" id="IPR017938">
    <property type="entry name" value="Riboflavin_synthase-like_b-brl"/>
</dbReference>
<evidence type="ECO:0000256" key="5">
    <source>
        <dbReference type="ARBA" id="ARBA00022448"/>
    </source>
</evidence>
<comment type="catalytic activity">
    <reaction evidence="13">
        <text>2 a Fe(II)-siderophore + NADP(+) + H(+) = 2 a Fe(III)-siderophore + NADPH</text>
        <dbReference type="Rhea" id="RHEA:28795"/>
        <dbReference type="Rhea" id="RHEA-COMP:11342"/>
        <dbReference type="Rhea" id="RHEA-COMP:11344"/>
        <dbReference type="ChEBI" id="CHEBI:15378"/>
        <dbReference type="ChEBI" id="CHEBI:29033"/>
        <dbReference type="ChEBI" id="CHEBI:29034"/>
        <dbReference type="ChEBI" id="CHEBI:57783"/>
        <dbReference type="ChEBI" id="CHEBI:58349"/>
        <dbReference type="EC" id="1.16.1.9"/>
    </reaction>
</comment>
<evidence type="ECO:0000256" key="9">
    <source>
        <dbReference type="ARBA" id="ARBA00022989"/>
    </source>
</evidence>
<evidence type="ECO:0000313" key="18">
    <source>
        <dbReference type="EMBL" id="KAK2067429.1"/>
    </source>
</evidence>
<feature type="transmembrane region" description="Helical" evidence="15">
    <location>
        <begin position="193"/>
        <end position="211"/>
    </location>
</feature>
<dbReference type="Proteomes" id="UP001217918">
    <property type="component" value="Unassembled WGS sequence"/>
</dbReference>
<dbReference type="GO" id="GO:0006816">
    <property type="term" value="P:calcium ion transport"/>
    <property type="evidence" value="ECO:0007669"/>
    <property type="project" value="UniProtKB-ARBA"/>
</dbReference>
<dbReference type="SFLD" id="SFLDG01168">
    <property type="entry name" value="Ferric_reductase_subgroup_(FRE"/>
    <property type="match status" value="1"/>
</dbReference>
<feature type="transmembrane region" description="Helical" evidence="15">
    <location>
        <begin position="231"/>
        <end position="255"/>
    </location>
</feature>
<dbReference type="CDD" id="cd06186">
    <property type="entry name" value="NOX_Duox_like_FAD_NADP"/>
    <property type="match status" value="1"/>
</dbReference>
<keyword evidence="8" id="KW-0249">Electron transport</keyword>
<evidence type="ECO:0000256" key="7">
    <source>
        <dbReference type="ARBA" id="ARBA00022692"/>
    </source>
</evidence>
<dbReference type="Pfam" id="PF08030">
    <property type="entry name" value="NAD_binding_6"/>
    <property type="match status" value="1"/>
</dbReference>
<comment type="subcellular location">
    <subcellularLocation>
        <location evidence="1">Cell membrane</location>
        <topology evidence="1">Multi-pass membrane protein</topology>
    </subcellularLocation>
</comment>
<evidence type="ECO:0000256" key="10">
    <source>
        <dbReference type="ARBA" id="ARBA00023002"/>
    </source>
</evidence>
<organism evidence="18 19">
    <name type="scientific">Phyllachora maydis</name>
    <dbReference type="NCBI Taxonomy" id="1825666"/>
    <lineage>
        <taxon>Eukaryota</taxon>
        <taxon>Fungi</taxon>
        <taxon>Dikarya</taxon>
        <taxon>Ascomycota</taxon>
        <taxon>Pezizomycotina</taxon>
        <taxon>Sordariomycetes</taxon>
        <taxon>Sordariomycetidae</taxon>
        <taxon>Phyllachorales</taxon>
        <taxon>Phyllachoraceae</taxon>
        <taxon>Phyllachora</taxon>
    </lineage>
</organism>
<comment type="caution">
    <text evidence="18">The sequence shown here is derived from an EMBL/GenBank/DDBJ whole genome shotgun (WGS) entry which is preliminary data.</text>
</comment>
<proteinExistence type="inferred from homology"/>
<feature type="transmembrane region" description="Helical" evidence="15">
    <location>
        <begin position="262"/>
        <end position="280"/>
    </location>
</feature>
<dbReference type="InterPro" id="IPR001727">
    <property type="entry name" value="GDT1-like"/>
</dbReference>
<gene>
    <name evidence="18" type="ORF">P8C59_001170</name>
</gene>
<dbReference type="SUPFAM" id="SSF52343">
    <property type="entry name" value="Ferredoxin reductase-like, C-terminal NADP-linked domain"/>
    <property type="match status" value="1"/>
</dbReference>
<dbReference type="InterPro" id="IPR013130">
    <property type="entry name" value="Fe3_Rdtase_TM_dom"/>
</dbReference>
<evidence type="ECO:0000256" key="6">
    <source>
        <dbReference type="ARBA" id="ARBA00022475"/>
    </source>
</evidence>
<dbReference type="SUPFAM" id="SSF63380">
    <property type="entry name" value="Riboflavin synthase domain-like"/>
    <property type="match status" value="1"/>
</dbReference>
<reference evidence="18" key="1">
    <citation type="journal article" date="2023" name="Mol. Plant Microbe Interact.">
        <title>Elucidating the Obligate Nature and Biological Capacity of an Invasive Fungal Corn Pathogen.</title>
        <authorList>
            <person name="MacCready J.S."/>
            <person name="Roggenkamp E.M."/>
            <person name="Gdanetz K."/>
            <person name="Chilvers M.I."/>
        </authorList>
    </citation>
    <scope>NUCLEOTIDE SEQUENCE</scope>
    <source>
        <strain evidence="18">PM02</strain>
    </source>
</reference>
<dbReference type="GO" id="GO:0006826">
    <property type="term" value="P:iron ion transport"/>
    <property type="evidence" value="ECO:0007669"/>
    <property type="project" value="UniProtKB-ARBA"/>
</dbReference>
<keyword evidence="9 15" id="KW-1133">Transmembrane helix</keyword>
<dbReference type="GO" id="GO:0005886">
    <property type="term" value="C:plasma membrane"/>
    <property type="evidence" value="ECO:0007669"/>
    <property type="project" value="UniProtKB-SubCell"/>
</dbReference>
<feature type="region of interest" description="Disordered" evidence="14">
    <location>
        <begin position="686"/>
        <end position="723"/>
    </location>
</feature>
<evidence type="ECO:0000256" key="11">
    <source>
        <dbReference type="ARBA" id="ARBA00023065"/>
    </source>
</evidence>
<sequence>MLVFLVVAVRIWHWWQDKIRQAIYKEEVEKHYRNLYSLDPNWDRTAEMAGLASGQSEGPTQQLFPETTKDETAFRPKSNFSSVGFVNDTLALFRYIFYRPVPDIAWGKQRFTFSSLAVLACGLVALAFVTLYCFLQQPLYWESIQYGSPPLAIRSGMIAVATTPWIIATSTKANLITLITGIGPERLNVFHRWLGYLCLFLSLVHMVPFYIQPVWEDGGMVVFSALFPPGAIIYGTGIACFVPLAWLCTASLPIIRRKAYELFVVLHVPVAWIYVGMLFWHSKNYLLSWSYLYASIGTYALCGVIRLFNLNWTKPWRFSWLVGEEAAIDIMTENCIKITIPTRMRWQPGQYVYLRMPGISLFENHPFTVASLCTEDFPSEYGEQYRDCVLVFRPFAGFTRKLLETAIEKGPYHTYRAFIDGPYGGMRRDLAAFDTCILIAGGSGITSLMSQLLNLIKRMRDGKAITKRIVVVWSLKRLEAMDWFREELRICRESAPPESVTCKFFVTAAVRPPPPGGGLSHRTPRPLSNLFHDKLDGFVAGIASKRNSAFIAAEAAGDPDKERELRAEQEDRFTSLPQQKYLQAHHIPLPPPGPPPASAARMSMMTHEALRRPEGRDLEAKSARDVRAERHQEADFGRNGNHIDTKVSAAANADDGEFHFPPLRHNNAAPYFKLALPEGRKRNSLFLAPYDGQGDRPSQGSNDSGGEGASGGRGDGNHCKQQKDDEIQPVATTDQTGLRPPELAHLRSDLGSAGARPRPTSTFGPPSGFEFGFPETPTEFQKSLMRFAFPVPHQIDGGWSVEYGRPDLGYMLKEWATGGVDGRGILGRRTAVFVCGPPSMRVGVANTVARLQAEIWGDEHWHLIWAVEFLSFEDADRGSNTSARKKLICFPGKKGSVPSLAVLPVFQVSLRDTLRSSAALASLVKGSRSTALENPIAAINIDASAFSSGSVGKRYDIGTKDAPVDGKDGRPHEGPFVEMDNLRKEVKISISPSRLDDDTTNGAADAGPSGKMGKNLHTLKDQPAGLTIDMDGNKMPKSNDGVMDDKNRPEPKMGTTGTSGGVSEKDKERKKLEGQTGERVEKKPETPKEAPPLPHSEQEKISGDKDRKKQQDKGKDEKNKASGNTADDVSGLEKPADLPGRPTAKAPPLPESANKDHLEVGNGARPSSKASLKTLDEGNEGLIQPLHSFLLSLTMILFSEVGDKTFLVAALMAMKHDRLVVFSAAFSALITMTVLSAVLGHTVPALIPRRLTSFLAAGLFFVFGARLLREGLAMSPDEGVSAEMHEVELELEEKEKQGRSRGSSISPYVLEMGLAGGPAGSSDARKPRSKSRFPAPPRSPSSSPEGRSHSPPPRSALAGGVAGLSNLLSLLLSPAWVQTFVMTFLGEWGDRSQIATIAMAAGQDYWVSLKVVTVGGAVAFLLFGLIYFIEALYA</sequence>
<evidence type="ECO:0000256" key="15">
    <source>
        <dbReference type="SAM" id="Phobius"/>
    </source>
</evidence>
<feature type="transmembrane region" description="Helical" evidence="15">
    <location>
        <begin position="286"/>
        <end position="308"/>
    </location>
</feature>
<name>A0AAD9HXN2_9PEZI</name>
<accession>A0AAD9HXN2</accession>
<feature type="transmembrane region" description="Helical" evidence="15">
    <location>
        <begin position="1189"/>
        <end position="1212"/>
    </location>
</feature>
<dbReference type="EMBL" id="JAQQPM010000001">
    <property type="protein sequence ID" value="KAK2067429.1"/>
    <property type="molecule type" value="Genomic_DNA"/>
</dbReference>
<dbReference type="GO" id="GO:0052851">
    <property type="term" value="F:ferric-chelate reductase (NADPH) activity"/>
    <property type="evidence" value="ECO:0007669"/>
    <property type="project" value="UniProtKB-EC"/>
</dbReference>
<evidence type="ECO:0000256" key="2">
    <source>
        <dbReference type="ARBA" id="ARBA00006278"/>
    </source>
</evidence>
<feature type="transmembrane region" description="Helical" evidence="15">
    <location>
        <begin position="157"/>
        <end position="181"/>
    </location>
</feature>
<evidence type="ECO:0000313" key="19">
    <source>
        <dbReference type="Proteomes" id="UP001217918"/>
    </source>
</evidence>
<keyword evidence="19" id="KW-1185">Reference proteome</keyword>
<feature type="compositionally biased region" description="Gly residues" evidence="14">
    <location>
        <begin position="703"/>
        <end position="714"/>
    </location>
</feature>
<feature type="compositionally biased region" description="Basic and acidic residues" evidence="14">
    <location>
        <begin position="1096"/>
        <end position="1120"/>
    </location>
</feature>
<dbReference type="SFLD" id="SFLDS00052">
    <property type="entry name" value="Ferric_Reductase_Domain"/>
    <property type="match status" value="1"/>
</dbReference>
<keyword evidence="10" id="KW-0560">Oxidoreductase</keyword>
<dbReference type="GO" id="GO:0006879">
    <property type="term" value="P:intracellular iron ion homeostasis"/>
    <property type="evidence" value="ECO:0007669"/>
    <property type="project" value="TreeGrafter"/>
</dbReference>
<dbReference type="PROSITE" id="PS51384">
    <property type="entry name" value="FAD_FR"/>
    <property type="match status" value="1"/>
</dbReference>
<feature type="domain" description="FAD-binding FR-type" evidence="17">
    <location>
        <begin position="315"/>
        <end position="429"/>
    </location>
</feature>
<keyword evidence="12 15" id="KW-0472">Membrane</keyword>
<dbReference type="EC" id="1.16.1.9" evidence="4"/>
<dbReference type="PANTHER" id="PTHR32361">
    <property type="entry name" value="FERRIC/CUPRIC REDUCTASE TRANSMEMBRANE COMPONENT"/>
    <property type="match status" value="1"/>
</dbReference>
<feature type="transmembrane region" description="Helical" evidence="15">
    <location>
        <begin position="430"/>
        <end position="453"/>
    </location>
</feature>
<feature type="region of interest" description="Disordered" evidence="14">
    <location>
        <begin position="609"/>
        <end position="642"/>
    </location>
</feature>
<keyword evidence="5" id="KW-0813">Transport</keyword>
<feature type="transmembrane region" description="Helical" evidence="15">
    <location>
        <begin position="116"/>
        <end position="137"/>
    </location>
</feature>
<feature type="chain" id="PRO_5042239299" description="ferric-chelate reductase (NADPH)" evidence="16">
    <location>
        <begin position="17"/>
        <end position="1434"/>
    </location>
</feature>
<evidence type="ECO:0000256" key="12">
    <source>
        <dbReference type="ARBA" id="ARBA00023136"/>
    </source>
</evidence>
<feature type="region of interest" description="Disordered" evidence="14">
    <location>
        <begin position="990"/>
        <end position="1171"/>
    </location>
</feature>